<dbReference type="Gene3D" id="3.30.565.10">
    <property type="entry name" value="Histidine kinase-like ATPase, C-terminal domain"/>
    <property type="match status" value="1"/>
</dbReference>
<keyword evidence="1" id="KW-0805">Transcription regulation</keyword>
<organism evidence="5 6">
    <name type="scientific">Streptomyces purpureus</name>
    <dbReference type="NCBI Taxonomy" id="1951"/>
    <lineage>
        <taxon>Bacteria</taxon>
        <taxon>Bacillati</taxon>
        <taxon>Actinomycetota</taxon>
        <taxon>Actinomycetes</taxon>
        <taxon>Kitasatosporales</taxon>
        <taxon>Streptomycetaceae</taxon>
        <taxon>Streptomyces</taxon>
    </lineage>
</organism>
<evidence type="ECO:0000256" key="3">
    <source>
        <dbReference type="ARBA" id="ARBA00023163"/>
    </source>
</evidence>
<dbReference type="InterPro" id="IPR036890">
    <property type="entry name" value="HATPase_C_sf"/>
</dbReference>
<dbReference type="SUPFAM" id="SSF55874">
    <property type="entry name" value="ATPase domain of HSP90 chaperone/DNA topoisomerase II/histidine kinase"/>
    <property type="match status" value="1"/>
</dbReference>
<dbReference type="PROSITE" id="PS50043">
    <property type="entry name" value="HTH_LUXR_2"/>
    <property type="match status" value="1"/>
</dbReference>
<dbReference type="CDD" id="cd06170">
    <property type="entry name" value="LuxR_C_like"/>
    <property type="match status" value="1"/>
</dbReference>
<keyword evidence="2" id="KW-0238">DNA-binding</keyword>
<dbReference type="PRINTS" id="PR00038">
    <property type="entry name" value="HTHLUXR"/>
</dbReference>
<dbReference type="GO" id="GO:0006355">
    <property type="term" value="P:regulation of DNA-templated transcription"/>
    <property type="evidence" value="ECO:0007669"/>
    <property type="project" value="InterPro"/>
</dbReference>
<dbReference type="Proteomes" id="UP000619486">
    <property type="component" value="Unassembled WGS sequence"/>
</dbReference>
<evidence type="ECO:0000313" key="5">
    <source>
        <dbReference type="EMBL" id="GGT38173.1"/>
    </source>
</evidence>
<evidence type="ECO:0000313" key="6">
    <source>
        <dbReference type="Proteomes" id="UP000619486"/>
    </source>
</evidence>
<dbReference type="Pfam" id="PF00196">
    <property type="entry name" value="GerE"/>
    <property type="match status" value="1"/>
</dbReference>
<name>A0A918LRG1_9ACTN</name>
<dbReference type="InterPro" id="IPR016032">
    <property type="entry name" value="Sig_transdc_resp-reg_C-effctor"/>
</dbReference>
<dbReference type="AlphaFoldDB" id="A0A918LRG1"/>
<dbReference type="PANTHER" id="PTHR44688:SF16">
    <property type="entry name" value="DNA-BINDING TRANSCRIPTIONAL ACTIVATOR DEVR_DOSR"/>
    <property type="match status" value="1"/>
</dbReference>
<reference evidence="5" key="1">
    <citation type="journal article" date="2014" name="Int. J. Syst. Evol. Microbiol.">
        <title>Complete genome sequence of Corynebacterium casei LMG S-19264T (=DSM 44701T), isolated from a smear-ripened cheese.</title>
        <authorList>
            <consortium name="US DOE Joint Genome Institute (JGI-PGF)"/>
            <person name="Walter F."/>
            <person name="Albersmeier A."/>
            <person name="Kalinowski J."/>
            <person name="Ruckert C."/>
        </authorList>
    </citation>
    <scope>NUCLEOTIDE SEQUENCE</scope>
    <source>
        <strain evidence="5">JCM 3172</strain>
    </source>
</reference>
<gene>
    <name evidence="5" type="ORF">GCM10014713_34900</name>
</gene>
<proteinExistence type="predicted"/>
<comment type="caution">
    <text evidence="5">The sequence shown here is derived from an EMBL/GenBank/DDBJ whole genome shotgun (WGS) entry which is preliminary data.</text>
</comment>
<evidence type="ECO:0000256" key="2">
    <source>
        <dbReference type="ARBA" id="ARBA00023125"/>
    </source>
</evidence>
<keyword evidence="6" id="KW-1185">Reference proteome</keyword>
<dbReference type="SUPFAM" id="SSF46894">
    <property type="entry name" value="C-terminal effector domain of the bipartite response regulators"/>
    <property type="match status" value="1"/>
</dbReference>
<dbReference type="GO" id="GO:0003677">
    <property type="term" value="F:DNA binding"/>
    <property type="evidence" value="ECO:0007669"/>
    <property type="project" value="UniProtKB-KW"/>
</dbReference>
<dbReference type="RefSeq" id="WP_189202459.1">
    <property type="nucleotide sequence ID" value="NZ_BMQQ01000012.1"/>
</dbReference>
<dbReference type="InterPro" id="IPR036388">
    <property type="entry name" value="WH-like_DNA-bd_sf"/>
</dbReference>
<dbReference type="SMART" id="SM00421">
    <property type="entry name" value="HTH_LUXR"/>
    <property type="match status" value="1"/>
</dbReference>
<accession>A0A918LRG1</accession>
<feature type="domain" description="HTH luxR-type" evidence="4">
    <location>
        <begin position="398"/>
        <end position="463"/>
    </location>
</feature>
<dbReference type="PANTHER" id="PTHR44688">
    <property type="entry name" value="DNA-BINDING TRANSCRIPTIONAL ACTIVATOR DEVR_DOSR"/>
    <property type="match status" value="1"/>
</dbReference>
<dbReference type="InterPro" id="IPR000792">
    <property type="entry name" value="Tscrpt_reg_LuxR_C"/>
</dbReference>
<protein>
    <submittedName>
        <fullName evidence="5">Helix-turn-helix transcriptional regulator</fullName>
    </submittedName>
</protein>
<sequence length="463" mass="48552">MELIGTVTGTVTPLPAPRTVPAVALVEEPVAGPGPGSAPLTTGPDTLAALTAGYDIIRQPLGQILPRLSLTLAELIPHEAAAELSTHCAFSPFKAYGEAELTDRISTAELDPLFTATAAGQPWQGRAQIAGAERSVITFMTDATPRGALLVLVRADGVAPAGEPELAVAQQLWSLVTSHFDRLSAEAAPGALARSRAAADTRSRVIAELTATHAATLTGLLGVLRSRSLDDAAARATATELAVSALVELRAEADRDKAVAEERVDEAFARLADTLRPLLRYSHVRLELGAPDSTRHVAADVAHTARLIVREVLLAVLDQEPVSRVHVGWQVDEHELRASVRDDGPGALDHCTLGRARIGDRLEVLGGRLDIDAVPGWGTTVTAIVPLSAADAPTAKTAPDPLGALGGRELEVLTHLAMGHRNRVIAQELHISESTVKFHVAKILTKLGVASRGEAAALFHAVA</sequence>
<keyword evidence="3" id="KW-0804">Transcription</keyword>
<evidence type="ECO:0000256" key="1">
    <source>
        <dbReference type="ARBA" id="ARBA00023015"/>
    </source>
</evidence>
<dbReference type="EMBL" id="BMQQ01000012">
    <property type="protein sequence ID" value="GGT38173.1"/>
    <property type="molecule type" value="Genomic_DNA"/>
</dbReference>
<evidence type="ECO:0000259" key="4">
    <source>
        <dbReference type="PROSITE" id="PS50043"/>
    </source>
</evidence>
<reference evidence="5" key="2">
    <citation type="submission" date="2020-09" db="EMBL/GenBank/DDBJ databases">
        <authorList>
            <person name="Sun Q."/>
            <person name="Ohkuma M."/>
        </authorList>
    </citation>
    <scope>NUCLEOTIDE SEQUENCE</scope>
    <source>
        <strain evidence="5">JCM 3172</strain>
    </source>
</reference>
<dbReference type="Gene3D" id="1.10.10.10">
    <property type="entry name" value="Winged helix-like DNA-binding domain superfamily/Winged helix DNA-binding domain"/>
    <property type="match status" value="1"/>
</dbReference>